<dbReference type="AlphaFoldDB" id="A0A6C0CHE4"/>
<dbReference type="SUPFAM" id="SSF54060">
    <property type="entry name" value="His-Me finger endonucleases"/>
    <property type="match status" value="1"/>
</dbReference>
<organism evidence="2">
    <name type="scientific">viral metagenome</name>
    <dbReference type="NCBI Taxonomy" id="1070528"/>
    <lineage>
        <taxon>unclassified sequences</taxon>
        <taxon>metagenomes</taxon>
        <taxon>organismal metagenomes</taxon>
    </lineage>
</organism>
<dbReference type="InterPro" id="IPR044930">
    <property type="entry name" value="Homing_endonuclease_His-Me"/>
</dbReference>
<sequence length="172" mass="19204">MTARKPNMSDSEFHTWFQTRLKSTENNCMEWTGQKLPKGYGHVKIHGKKIQTHRYVLSKKLGRSIGEGMCALHTCDNPPCCNPDHIWEGTNQENVDDKIKKGRGAVVKGENHGCSKLTEDMVIEIKQAGRTISQRKLATGYGVSSTIIYKILKGVIWSHVSLPESPITANAI</sequence>
<protein>
    <recommendedName>
        <fullName evidence="1">HNH nuclease domain-containing protein</fullName>
    </recommendedName>
</protein>
<dbReference type="GO" id="GO:0004519">
    <property type="term" value="F:endonuclease activity"/>
    <property type="evidence" value="ECO:0007669"/>
    <property type="project" value="InterPro"/>
</dbReference>
<dbReference type="Pfam" id="PF13392">
    <property type="entry name" value="HNH_3"/>
    <property type="match status" value="1"/>
</dbReference>
<evidence type="ECO:0000259" key="1">
    <source>
        <dbReference type="Pfam" id="PF13392"/>
    </source>
</evidence>
<dbReference type="InterPro" id="IPR044925">
    <property type="entry name" value="His-Me_finger_sf"/>
</dbReference>
<dbReference type="EMBL" id="MN739421">
    <property type="protein sequence ID" value="QHT04008.1"/>
    <property type="molecule type" value="Genomic_DNA"/>
</dbReference>
<accession>A0A6C0CHE4</accession>
<feature type="domain" description="HNH nuclease" evidence="1">
    <location>
        <begin position="52"/>
        <end position="94"/>
    </location>
</feature>
<dbReference type="Gene3D" id="3.90.75.10">
    <property type="entry name" value="Homing Intron 3 (I-ppo) Encoded Endonuclease, Chain A"/>
    <property type="match status" value="1"/>
</dbReference>
<proteinExistence type="predicted"/>
<reference evidence="2" key="1">
    <citation type="journal article" date="2020" name="Nature">
        <title>Giant virus diversity and host interactions through global metagenomics.</title>
        <authorList>
            <person name="Schulz F."/>
            <person name="Roux S."/>
            <person name="Paez-Espino D."/>
            <person name="Jungbluth S."/>
            <person name="Walsh D.A."/>
            <person name="Denef V.J."/>
            <person name="McMahon K.D."/>
            <person name="Konstantinidis K.T."/>
            <person name="Eloe-Fadrosh E.A."/>
            <person name="Kyrpides N.C."/>
            <person name="Woyke T."/>
        </authorList>
    </citation>
    <scope>NUCLEOTIDE SEQUENCE</scope>
    <source>
        <strain evidence="2">GVMAG-M-3300021137-6</strain>
    </source>
</reference>
<dbReference type="InterPro" id="IPR003615">
    <property type="entry name" value="HNH_nuc"/>
</dbReference>
<name>A0A6C0CHE4_9ZZZZ</name>
<evidence type="ECO:0000313" key="2">
    <source>
        <dbReference type="EMBL" id="QHT04008.1"/>
    </source>
</evidence>